<evidence type="ECO:0000313" key="10">
    <source>
        <dbReference type="Proteomes" id="UP000051450"/>
    </source>
</evidence>
<feature type="active site" description="Proton acceptor; specific for D-alanine" evidence="5">
    <location>
        <position position="40"/>
    </location>
</feature>
<dbReference type="RefSeq" id="WP_057974350.1">
    <property type="nucleotide sequence ID" value="NZ_AZDI01000006.1"/>
</dbReference>
<reference evidence="9 10" key="1">
    <citation type="journal article" date="2015" name="Genome Announc.">
        <title>Expanding the biotechnology potential of lactobacilli through comparative genomics of 213 strains and associated genera.</title>
        <authorList>
            <person name="Sun Z."/>
            <person name="Harris H.M."/>
            <person name="McCann A."/>
            <person name="Guo C."/>
            <person name="Argimon S."/>
            <person name="Zhang W."/>
            <person name="Yang X."/>
            <person name="Jeffery I.B."/>
            <person name="Cooney J.C."/>
            <person name="Kagawa T.F."/>
            <person name="Liu W."/>
            <person name="Song Y."/>
            <person name="Salvetti E."/>
            <person name="Wrobel A."/>
            <person name="Rasinkangas P."/>
            <person name="Parkhill J."/>
            <person name="Rea M.C."/>
            <person name="O'Sullivan O."/>
            <person name="Ritari J."/>
            <person name="Douillard F.P."/>
            <person name="Paul Ross R."/>
            <person name="Yang R."/>
            <person name="Briner A.E."/>
            <person name="Felis G.E."/>
            <person name="de Vos W.M."/>
            <person name="Barrangou R."/>
            <person name="Klaenhammer T.R."/>
            <person name="Caufield P.W."/>
            <person name="Cui Y."/>
            <person name="Zhang H."/>
            <person name="O'Toole P.W."/>
        </authorList>
    </citation>
    <scope>NUCLEOTIDE SEQUENCE [LARGE SCALE GENOMIC DNA]</scope>
    <source>
        <strain evidence="9 10">DSM 15638</strain>
    </source>
</reference>
<dbReference type="STRING" id="1423719.FC66_GL001296"/>
<dbReference type="AlphaFoldDB" id="A0A0R1HGM6"/>
<dbReference type="OrthoDB" id="9813814at2"/>
<dbReference type="InterPro" id="IPR011079">
    <property type="entry name" value="Ala_racemase_C"/>
</dbReference>
<evidence type="ECO:0000313" key="9">
    <source>
        <dbReference type="EMBL" id="KRK45645.1"/>
    </source>
</evidence>
<dbReference type="InterPro" id="IPR000821">
    <property type="entry name" value="Ala_racemase"/>
</dbReference>
<dbReference type="InterPro" id="IPR009006">
    <property type="entry name" value="Ala_racemase/Decarboxylase_C"/>
</dbReference>
<keyword evidence="10" id="KW-1185">Reference proteome</keyword>
<dbReference type="GO" id="GO:0030170">
    <property type="term" value="F:pyridoxal phosphate binding"/>
    <property type="evidence" value="ECO:0007669"/>
    <property type="project" value="UniProtKB-UniRule"/>
</dbReference>
<dbReference type="EMBL" id="AZDI01000006">
    <property type="protein sequence ID" value="KRK45645.1"/>
    <property type="molecule type" value="Genomic_DNA"/>
</dbReference>
<evidence type="ECO:0000256" key="5">
    <source>
        <dbReference type="HAMAP-Rule" id="MF_01201"/>
    </source>
</evidence>
<dbReference type="PATRIC" id="fig|1423719.4.peg.1317"/>
<proteinExistence type="inferred from homology"/>
<dbReference type="GO" id="GO:0009252">
    <property type="term" value="P:peptidoglycan biosynthetic process"/>
    <property type="evidence" value="ECO:0007669"/>
    <property type="project" value="TreeGrafter"/>
</dbReference>
<dbReference type="FunFam" id="2.40.37.10:FF:000006">
    <property type="entry name" value="Alanine racemase"/>
    <property type="match status" value="1"/>
</dbReference>
<dbReference type="UniPathway" id="UPA00042">
    <property type="reaction ID" value="UER00497"/>
</dbReference>
<dbReference type="Gene3D" id="2.40.37.10">
    <property type="entry name" value="Lyase, Ornithine Decarboxylase, Chain A, domain 1"/>
    <property type="match status" value="1"/>
</dbReference>
<feature type="binding site" evidence="5 7">
    <location>
        <position position="315"/>
    </location>
    <ligand>
        <name>substrate</name>
    </ligand>
</feature>
<dbReference type="PRINTS" id="PR00992">
    <property type="entry name" value="ALARACEMASE"/>
</dbReference>
<dbReference type="InterPro" id="IPR020622">
    <property type="entry name" value="Ala_racemase_pyridoxalP-BS"/>
</dbReference>
<dbReference type="PROSITE" id="PS00395">
    <property type="entry name" value="ALANINE_RACEMASE"/>
    <property type="match status" value="1"/>
</dbReference>
<comment type="function">
    <text evidence="5">Catalyzes the interconversion of L-alanine and D-alanine. May also act on other amino acids.</text>
</comment>
<dbReference type="InterPro" id="IPR029066">
    <property type="entry name" value="PLP-binding_barrel"/>
</dbReference>
<dbReference type="Gene3D" id="3.20.20.10">
    <property type="entry name" value="Alanine racemase"/>
    <property type="match status" value="1"/>
</dbReference>
<feature type="active site" description="Proton acceptor; specific for L-alanine" evidence="5">
    <location>
        <position position="268"/>
    </location>
</feature>
<comment type="cofactor">
    <cofactor evidence="2 5 6">
        <name>pyridoxal 5'-phosphate</name>
        <dbReference type="ChEBI" id="CHEBI:597326"/>
    </cofactor>
</comment>
<dbReference type="SMART" id="SM01005">
    <property type="entry name" value="Ala_racemase_C"/>
    <property type="match status" value="1"/>
</dbReference>
<evidence type="ECO:0000259" key="8">
    <source>
        <dbReference type="SMART" id="SM01005"/>
    </source>
</evidence>
<dbReference type="NCBIfam" id="TIGR00492">
    <property type="entry name" value="alr"/>
    <property type="match status" value="1"/>
</dbReference>
<sequence length="373" mass="40828">MVIGNHRPTQVLVDRLAIKANITAEKETLTDDTDIFAVIKADAYGHGLIEVAKTAKEAGVKGFCVAIIDEALAIREAGFSEPILILGLTQSKYAPLLAENKISATVSELNWLKEASVLLKKEQSAPLAVHLALDTGMGRIGFREADPFLETINFLKGNKDIFNFEGIFTHFATADSPDDTYFKKQMAKFNKLMAVVVDRPRYVHVSNSATSLWHAACNGNLIRMGISMYGLNPSGGEVALPYDLKPALGLTSELSFVKEIHTGDSVGYGITYQAQENEWVGTIPIGYADGVFRNLQGFKLLVDGQFCEIIGRVCMDQLMVRLPYKMPNGTKVTLIGKDGNEVITAQDVATYAGTIHYEVTCALSERVPRVYLN</sequence>
<dbReference type="Pfam" id="PF01168">
    <property type="entry name" value="Ala_racemase_N"/>
    <property type="match status" value="1"/>
</dbReference>
<dbReference type="HAMAP" id="MF_01201">
    <property type="entry name" value="Ala_racemase"/>
    <property type="match status" value="1"/>
</dbReference>
<dbReference type="EC" id="5.1.1.1" evidence="5"/>
<dbReference type="Pfam" id="PF00842">
    <property type="entry name" value="Ala_racemase_C"/>
    <property type="match status" value="1"/>
</dbReference>
<dbReference type="GO" id="GO:0008784">
    <property type="term" value="F:alanine racemase activity"/>
    <property type="evidence" value="ECO:0007669"/>
    <property type="project" value="UniProtKB-UniRule"/>
</dbReference>
<accession>A0A0R1HGM6</accession>
<evidence type="ECO:0000256" key="1">
    <source>
        <dbReference type="ARBA" id="ARBA00000316"/>
    </source>
</evidence>
<feature type="domain" description="Alanine racemase C-terminal" evidence="8">
    <location>
        <begin position="247"/>
        <end position="372"/>
    </location>
</feature>
<feature type="modified residue" description="N6-(pyridoxal phosphate)lysine" evidence="5 6">
    <location>
        <position position="40"/>
    </location>
</feature>
<organism evidence="9 10">
    <name type="scientific">Dellaglioa algida DSM 15638</name>
    <dbReference type="NCBI Taxonomy" id="1423719"/>
    <lineage>
        <taxon>Bacteria</taxon>
        <taxon>Bacillati</taxon>
        <taxon>Bacillota</taxon>
        <taxon>Bacilli</taxon>
        <taxon>Lactobacillales</taxon>
        <taxon>Lactobacillaceae</taxon>
        <taxon>Dellaglioa</taxon>
    </lineage>
</organism>
<dbReference type="GO" id="GO:0030632">
    <property type="term" value="P:D-alanine biosynthetic process"/>
    <property type="evidence" value="ECO:0007669"/>
    <property type="project" value="UniProtKB-UniRule"/>
</dbReference>
<comment type="similarity">
    <text evidence="5">Belongs to the alanine racemase family.</text>
</comment>
<evidence type="ECO:0000256" key="2">
    <source>
        <dbReference type="ARBA" id="ARBA00001933"/>
    </source>
</evidence>
<dbReference type="InterPro" id="IPR001608">
    <property type="entry name" value="Ala_racemase_N"/>
</dbReference>
<dbReference type="CDD" id="cd00430">
    <property type="entry name" value="PLPDE_III_AR"/>
    <property type="match status" value="1"/>
</dbReference>
<keyword evidence="3 5" id="KW-0663">Pyridoxal phosphate</keyword>
<protein>
    <recommendedName>
        <fullName evidence="5">Alanine racemase</fullName>
        <ecNumber evidence="5">5.1.1.1</ecNumber>
    </recommendedName>
</protein>
<dbReference type="PANTHER" id="PTHR30511">
    <property type="entry name" value="ALANINE RACEMASE"/>
    <property type="match status" value="1"/>
</dbReference>
<name>A0A0R1HGM6_9LACO</name>
<comment type="pathway">
    <text evidence="5">Amino-acid biosynthesis; D-alanine biosynthesis; D-alanine from L-alanine: step 1/1.</text>
</comment>
<comment type="catalytic activity">
    <reaction evidence="1 5">
        <text>L-alanine = D-alanine</text>
        <dbReference type="Rhea" id="RHEA:20249"/>
        <dbReference type="ChEBI" id="CHEBI:57416"/>
        <dbReference type="ChEBI" id="CHEBI:57972"/>
        <dbReference type="EC" id="5.1.1.1"/>
    </reaction>
</comment>
<evidence type="ECO:0000256" key="6">
    <source>
        <dbReference type="PIRSR" id="PIRSR600821-50"/>
    </source>
</evidence>
<dbReference type="SUPFAM" id="SSF50621">
    <property type="entry name" value="Alanine racemase C-terminal domain-like"/>
    <property type="match status" value="1"/>
</dbReference>
<comment type="caution">
    <text evidence="9">The sequence shown here is derived from an EMBL/GenBank/DDBJ whole genome shotgun (WGS) entry which is preliminary data.</text>
</comment>
<dbReference type="SUPFAM" id="SSF51419">
    <property type="entry name" value="PLP-binding barrel"/>
    <property type="match status" value="1"/>
</dbReference>
<evidence type="ECO:0000256" key="7">
    <source>
        <dbReference type="PIRSR" id="PIRSR600821-52"/>
    </source>
</evidence>
<dbReference type="PANTHER" id="PTHR30511:SF0">
    <property type="entry name" value="ALANINE RACEMASE, CATABOLIC-RELATED"/>
    <property type="match status" value="1"/>
</dbReference>
<evidence type="ECO:0000256" key="3">
    <source>
        <dbReference type="ARBA" id="ARBA00022898"/>
    </source>
</evidence>
<evidence type="ECO:0000256" key="4">
    <source>
        <dbReference type="ARBA" id="ARBA00023235"/>
    </source>
</evidence>
<keyword evidence="4 5" id="KW-0413">Isomerase</keyword>
<dbReference type="GO" id="GO:0005829">
    <property type="term" value="C:cytosol"/>
    <property type="evidence" value="ECO:0007669"/>
    <property type="project" value="TreeGrafter"/>
</dbReference>
<gene>
    <name evidence="9" type="ORF">FC66_GL001296</name>
</gene>
<dbReference type="Proteomes" id="UP000051450">
    <property type="component" value="Unassembled WGS sequence"/>
</dbReference>
<dbReference type="FunFam" id="3.20.20.10:FF:000002">
    <property type="entry name" value="Alanine racemase"/>
    <property type="match status" value="1"/>
</dbReference>
<feature type="binding site" evidence="5 7">
    <location>
        <position position="139"/>
    </location>
    <ligand>
        <name>substrate</name>
    </ligand>
</feature>